<feature type="signal peptide" evidence="2">
    <location>
        <begin position="1"/>
        <end position="22"/>
    </location>
</feature>
<dbReference type="RefSeq" id="WP_024569448.1">
    <property type="nucleotide sequence ID" value="NZ_CP037900.1"/>
</dbReference>
<evidence type="ECO:0000256" key="1">
    <source>
        <dbReference type="SAM" id="MobiDB-lite"/>
    </source>
</evidence>
<keyword evidence="2" id="KW-0732">Signal</keyword>
<reference evidence="3 4" key="1">
    <citation type="submission" date="2019-03" db="EMBL/GenBank/DDBJ databases">
        <title>Comparative insights into the high quality Complete genome sequence of highly metal resistant Cupriavidus metallidurans strain BS1 isolated from a gold-copper mine.</title>
        <authorList>
            <person name="Mazhar H.S."/>
            <person name="Rensing C."/>
        </authorList>
    </citation>
    <scope>NUCLEOTIDE SEQUENCE [LARGE SCALE GENOMIC DNA]</scope>
    <source>
        <strain evidence="3 4">BS1</strain>
    </source>
</reference>
<sequence length="218" mass="24084">MVRTRFAAWGAAISLLPVVALAQNQGTLEERLRTQLRTLNAQNQQLQAEKASVQSALRTAESERDAARKELAATQGELDTSRQRSQGLAARQRKVEEAAAAQARQADEKREASQQLARTLEQQLATTTQERAKLADGLRERDAHLQSCSAMNARLLATGREILDVYEHFDVADALGYHQPFAGGMRVRLENEAQAFGDKLYENKFDPRAATGAPKLSQ</sequence>
<evidence type="ECO:0000313" key="4">
    <source>
        <dbReference type="Proteomes" id="UP000253772"/>
    </source>
</evidence>
<feature type="chain" id="PRO_5019733138" evidence="2">
    <location>
        <begin position="23"/>
        <end position="218"/>
    </location>
</feature>
<evidence type="ECO:0000256" key="2">
    <source>
        <dbReference type="SAM" id="SignalP"/>
    </source>
</evidence>
<feature type="compositionally biased region" description="Basic and acidic residues" evidence="1">
    <location>
        <begin position="60"/>
        <end position="71"/>
    </location>
</feature>
<dbReference type="EMBL" id="CP037900">
    <property type="protein sequence ID" value="QBP09972.1"/>
    <property type="molecule type" value="Genomic_DNA"/>
</dbReference>
<proteinExistence type="predicted"/>
<dbReference type="AlphaFoldDB" id="A0A482IPX1"/>
<dbReference type="Proteomes" id="UP000253772">
    <property type="component" value="Chromosome c1"/>
</dbReference>
<dbReference type="OrthoDB" id="7032041at2"/>
<evidence type="ECO:0000313" key="3">
    <source>
        <dbReference type="EMBL" id="QBP09972.1"/>
    </source>
</evidence>
<accession>A0A482IPX1</accession>
<protein>
    <submittedName>
        <fullName evidence="3">DNA repair protein</fullName>
    </submittedName>
</protein>
<name>A0A482IPX1_9BURK</name>
<gene>
    <name evidence="3" type="ORF">DDF84_009460</name>
</gene>
<feature type="region of interest" description="Disordered" evidence="1">
    <location>
        <begin position="50"/>
        <end position="94"/>
    </location>
</feature>
<organism evidence="3 4">
    <name type="scientific">Cupriavidus metallidurans</name>
    <dbReference type="NCBI Taxonomy" id="119219"/>
    <lineage>
        <taxon>Bacteria</taxon>
        <taxon>Pseudomonadati</taxon>
        <taxon>Pseudomonadota</taxon>
        <taxon>Betaproteobacteria</taxon>
        <taxon>Burkholderiales</taxon>
        <taxon>Burkholderiaceae</taxon>
        <taxon>Cupriavidus</taxon>
    </lineage>
</organism>